<evidence type="ECO:0000313" key="1">
    <source>
        <dbReference type="EMBL" id="CAB4156011.1"/>
    </source>
</evidence>
<dbReference type="Gene3D" id="3.40.50.300">
    <property type="entry name" value="P-loop containing nucleotide triphosphate hydrolases"/>
    <property type="match status" value="1"/>
</dbReference>
<proteinExistence type="predicted"/>
<protein>
    <submittedName>
        <fullName evidence="1">Uncharacterized protein</fullName>
    </submittedName>
</protein>
<accession>A0A6J5NES2</accession>
<dbReference type="InterPro" id="IPR027417">
    <property type="entry name" value="P-loop_NTPase"/>
</dbReference>
<reference evidence="1" key="1">
    <citation type="submission" date="2020-04" db="EMBL/GenBank/DDBJ databases">
        <authorList>
            <person name="Chiriac C."/>
            <person name="Salcher M."/>
            <person name="Ghai R."/>
            <person name="Kavagutti S V."/>
        </authorList>
    </citation>
    <scope>NUCLEOTIDE SEQUENCE</scope>
</reference>
<gene>
    <name evidence="1" type="ORF">UFOVP668_30</name>
</gene>
<organism evidence="1">
    <name type="scientific">uncultured Caudovirales phage</name>
    <dbReference type="NCBI Taxonomy" id="2100421"/>
    <lineage>
        <taxon>Viruses</taxon>
        <taxon>Duplodnaviria</taxon>
        <taxon>Heunggongvirae</taxon>
        <taxon>Uroviricota</taxon>
        <taxon>Caudoviricetes</taxon>
        <taxon>Peduoviridae</taxon>
        <taxon>Maltschvirus</taxon>
        <taxon>Maltschvirus maltsch</taxon>
    </lineage>
</organism>
<dbReference type="EMBL" id="LR796641">
    <property type="protein sequence ID" value="CAB4156011.1"/>
    <property type="molecule type" value="Genomic_DNA"/>
</dbReference>
<sequence>MGTKRVVSEADKARFWQARSSGMTLSDAARIAGIHVNTASKWEIRKKKAMAELAVARSEESVSKRKDGGVQARAMRILDAASELPPAIPQDRLCPEAQRGLQDFDFFRSYYLGRVPSPWQVEAAYKIVQYLESEEKEFLVLNVAPGAGKSTLFHDVAVWCIVRNRAIRVLYGSISQNLAKMYSRRIRDTLERPTPLEPDPELVKKGLAVNAKGCLSIDYGRFKPASQTALWRADEFIVEQEITGNTDNKEPTVRAYGIDAEFIGHRADLCLFDDVASPENARESTARDKLLERWDSMAEARVDPGGLLAVIGQKLGPGDLYAHCLSKVSYDDDDYEYDGSNIENPEDISDEPQKSSKYHHIIYKAYYPELDTGKESRSNKALPYPNGPLLDPVRLSWKDLSYIRYSNPTTFKVVYQQEDAGDEAYLVSRTMLTGGMGTDGVLYQGCIDNDRMPGHIPYGLAPPIVSIVAVDPSPTQFWALTWILYQPETNLYHVVDVERVKLTAEDLLGYNTMTGEYSGMMEEWQNRSMALGYPISHWVVEINAAQRFLLAHDFVRKWQSRQMVNIVPHTTSRNKLDENLGVEALLPAIIRTGALRFPSMRGNWKTMAAVDELCKWTRDKKNGTDIVMSLWMAVLNLPNLTQIKSPPRQWRPSWMLER</sequence>
<name>A0A6J5NES2_9CAUD</name>